<dbReference type="AlphaFoldDB" id="A0A0P9CA90"/>
<dbReference type="NCBIfam" id="TIGR01258">
    <property type="entry name" value="pgm_1"/>
    <property type="match status" value="1"/>
</dbReference>
<sequence length="306" mass="34164">MCGMCGAAEAVAGCGRYGTEANATESDAEFWPRVEHVSGPRLNRIRTMPSSQFIPKLNRLVIVRHGESDFNIGNRFCGWHDAPLSAIGVKEALTVAVPALLQSKLEFDVVYTSVLSRSRETADMILSNMNCSYVPVKEDWRLSERHYGNLTGERKREVANTYGEDQVMQWRRAYDVAPPPIEETNRYYYTICSNPIFDEVPPGHFPNSESMHMCVERVAPMWQEVRQELLKGSKVLMVVHGTVARALVQLIEGLSNDAIEKINIANCVPRVYEFDLTTGKLIGGGINLGNPDYIKRKVAEVAAIGQ</sequence>
<name>A0A0P9CA90_DROAN</name>
<keyword evidence="4 8" id="KW-0413">Isomerase</keyword>
<dbReference type="GeneID" id="6501218"/>
<dbReference type="OrthoDB" id="354304at2759"/>
<dbReference type="EC" id="5.4.2.11" evidence="8"/>
<dbReference type="STRING" id="7217.A0A0P9CA90"/>
<dbReference type="PROSITE" id="PS00175">
    <property type="entry name" value="PG_MUTASE"/>
    <property type="match status" value="1"/>
</dbReference>
<dbReference type="SUPFAM" id="SSF53254">
    <property type="entry name" value="Phosphoglycerate mutase-like"/>
    <property type="match status" value="1"/>
</dbReference>
<evidence type="ECO:0000313" key="10">
    <source>
        <dbReference type="Proteomes" id="UP000007801"/>
    </source>
</evidence>
<evidence type="ECO:0000256" key="3">
    <source>
        <dbReference type="ARBA" id="ARBA00023152"/>
    </source>
</evidence>
<dbReference type="SMR" id="A0A0P9CA90"/>
<protein>
    <recommendedName>
        <fullName evidence="8">Phosphoglycerate mutase</fullName>
        <ecNumber evidence="8">5.4.2.11</ecNumber>
        <ecNumber evidence="8">5.4.2.4</ecNumber>
    </recommendedName>
</protein>
<keyword evidence="10" id="KW-1185">Reference proteome</keyword>
<feature type="binding site" evidence="6">
    <location>
        <begin position="144"/>
        <end position="147"/>
    </location>
    <ligand>
        <name>substrate</name>
    </ligand>
</feature>
<feature type="binding site" evidence="6">
    <location>
        <begin position="64"/>
        <end position="71"/>
    </location>
    <ligand>
        <name>substrate</name>
    </ligand>
</feature>
<comment type="similarity">
    <text evidence="2 8">Belongs to the phosphoglycerate mutase family. BPG-dependent PGAM subfamily.</text>
</comment>
<feature type="binding site" evidence="6">
    <location>
        <position position="155"/>
    </location>
    <ligand>
        <name>substrate</name>
    </ligand>
</feature>
<feature type="active site" description="Proton donor/acceptor" evidence="5">
    <location>
        <position position="144"/>
    </location>
</feature>
<dbReference type="CDD" id="cd07067">
    <property type="entry name" value="HP_PGM_like"/>
    <property type="match status" value="1"/>
</dbReference>
<dbReference type="EMBL" id="CH902617">
    <property type="protein sequence ID" value="KPU80217.1"/>
    <property type="molecule type" value="Genomic_DNA"/>
</dbReference>
<accession>A0A0P9CA90</accession>
<evidence type="ECO:0000256" key="7">
    <source>
        <dbReference type="PIRSR" id="PIRSR613078-3"/>
    </source>
</evidence>
<feature type="site" description="Transition state stabilizer" evidence="7">
    <location>
        <position position="240"/>
    </location>
</feature>
<feature type="binding site" evidence="6">
    <location>
        <begin position="171"/>
        <end position="172"/>
    </location>
    <ligand>
        <name>substrate</name>
    </ligand>
</feature>
<evidence type="ECO:0000256" key="2">
    <source>
        <dbReference type="ARBA" id="ARBA00006717"/>
    </source>
</evidence>
<comment type="catalytic activity">
    <reaction evidence="8">
        <text>(2R)-2-phosphoglycerate = (2R)-3-phosphoglycerate</text>
        <dbReference type="Rhea" id="RHEA:15901"/>
        <dbReference type="ChEBI" id="CHEBI:58272"/>
        <dbReference type="ChEBI" id="CHEBI:58289"/>
        <dbReference type="EC" id="5.4.2.11"/>
    </reaction>
</comment>
<dbReference type="Gene3D" id="3.40.50.1240">
    <property type="entry name" value="Phosphoglycerate mutase-like"/>
    <property type="match status" value="1"/>
</dbReference>
<evidence type="ECO:0000256" key="8">
    <source>
        <dbReference type="RuleBase" id="RU004511"/>
    </source>
</evidence>
<evidence type="ECO:0000256" key="1">
    <source>
        <dbReference type="ARBA" id="ARBA00000505"/>
    </source>
</evidence>
<evidence type="ECO:0000256" key="4">
    <source>
        <dbReference type="ARBA" id="ARBA00023235"/>
    </source>
</evidence>
<dbReference type="InterPro" id="IPR013078">
    <property type="entry name" value="His_Pase_superF_clade-1"/>
</dbReference>
<dbReference type="InParanoid" id="A0A0P9CA90"/>
<dbReference type="EC" id="5.4.2.4" evidence="8"/>
<dbReference type="InterPro" id="IPR029033">
    <property type="entry name" value="His_PPase_superfam"/>
</dbReference>
<dbReference type="PANTHER" id="PTHR11931">
    <property type="entry name" value="PHOSPHOGLYCERATE MUTASE"/>
    <property type="match status" value="1"/>
</dbReference>
<feature type="binding site" evidence="6">
    <location>
        <position position="117"/>
    </location>
    <ligand>
        <name>substrate</name>
    </ligand>
</feature>
<comment type="catalytic activity">
    <reaction evidence="1 8">
        <text>(2R)-3-phospho-glyceroyl phosphate = (2R)-2,3-bisphosphoglycerate + H(+)</text>
        <dbReference type="Rhea" id="RHEA:17765"/>
        <dbReference type="ChEBI" id="CHEBI:15378"/>
        <dbReference type="ChEBI" id="CHEBI:57604"/>
        <dbReference type="ChEBI" id="CHEBI:58248"/>
        <dbReference type="EC" id="5.4.2.4"/>
    </reaction>
</comment>
<dbReference type="Proteomes" id="UP000007801">
    <property type="component" value="Unassembled WGS sequence"/>
</dbReference>
<dbReference type="GO" id="GO:0004082">
    <property type="term" value="F:bisphosphoglycerate mutase activity"/>
    <property type="evidence" value="ECO:0007669"/>
    <property type="project" value="UniProtKB-EC"/>
</dbReference>
<dbReference type="InterPro" id="IPR001345">
    <property type="entry name" value="PG/BPGM_mutase_AS"/>
</dbReference>
<dbReference type="GO" id="GO:0006096">
    <property type="term" value="P:glycolytic process"/>
    <property type="evidence" value="ECO:0007669"/>
    <property type="project" value="UniProtKB-KW"/>
</dbReference>
<dbReference type="GO" id="GO:0004619">
    <property type="term" value="F:phosphoglycerate mutase activity"/>
    <property type="evidence" value="ECO:0007669"/>
    <property type="project" value="UniProtKB-EC"/>
</dbReference>
<dbReference type="HAMAP" id="MF_01039">
    <property type="entry name" value="PGAM_GpmA"/>
    <property type="match status" value="1"/>
</dbReference>
<proteinExistence type="inferred from homology"/>
<evidence type="ECO:0000256" key="6">
    <source>
        <dbReference type="PIRSR" id="PIRSR613078-2"/>
    </source>
</evidence>
<organism evidence="9 10">
    <name type="scientific">Drosophila ananassae</name>
    <name type="common">Fruit fly</name>
    <dbReference type="NCBI Taxonomy" id="7217"/>
    <lineage>
        <taxon>Eukaryota</taxon>
        <taxon>Metazoa</taxon>
        <taxon>Ecdysozoa</taxon>
        <taxon>Arthropoda</taxon>
        <taxon>Hexapoda</taxon>
        <taxon>Insecta</taxon>
        <taxon>Pterygota</taxon>
        <taxon>Neoptera</taxon>
        <taxon>Endopterygota</taxon>
        <taxon>Diptera</taxon>
        <taxon>Brachycera</taxon>
        <taxon>Muscomorpha</taxon>
        <taxon>Ephydroidea</taxon>
        <taxon>Drosophilidae</taxon>
        <taxon>Drosophila</taxon>
        <taxon>Sophophora</taxon>
    </lineage>
</organism>
<dbReference type="FunCoup" id="A0A0P9CA90">
    <property type="interactions" value="170"/>
</dbReference>
<evidence type="ECO:0000256" key="5">
    <source>
        <dbReference type="PIRSR" id="PIRSR613078-1"/>
    </source>
</evidence>
<reference evidence="9 10" key="1">
    <citation type="journal article" date="2007" name="Nature">
        <title>Evolution of genes and genomes on the Drosophila phylogeny.</title>
        <authorList>
            <consortium name="Drosophila 12 Genomes Consortium"/>
            <person name="Clark A.G."/>
            <person name="Eisen M.B."/>
            <person name="Smith D.R."/>
            <person name="Bergman C.M."/>
            <person name="Oliver B."/>
            <person name="Markow T.A."/>
            <person name="Kaufman T.C."/>
            <person name="Kellis M."/>
            <person name="Gelbart W."/>
            <person name="Iyer V.N."/>
            <person name="Pollard D.A."/>
            <person name="Sackton T.B."/>
            <person name="Larracuente A.M."/>
            <person name="Singh N.D."/>
            <person name="Abad J.P."/>
            <person name="Abt D.N."/>
            <person name="Adryan B."/>
            <person name="Aguade M."/>
            <person name="Akashi H."/>
            <person name="Anderson W.W."/>
            <person name="Aquadro C.F."/>
            <person name="Ardell D.H."/>
            <person name="Arguello R."/>
            <person name="Artieri C.G."/>
            <person name="Barbash D.A."/>
            <person name="Barker D."/>
            <person name="Barsanti P."/>
            <person name="Batterham P."/>
            <person name="Batzoglou S."/>
            <person name="Begun D."/>
            <person name="Bhutkar A."/>
            <person name="Blanco E."/>
            <person name="Bosak S.A."/>
            <person name="Bradley R.K."/>
            <person name="Brand A.D."/>
            <person name="Brent M.R."/>
            <person name="Brooks A.N."/>
            <person name="Brown R.H."/>
            <person name="Butlin R.K."/>
            <person name="Caggese C."/>
            <person name="Calvi B.R."/>
            <person name="Bernardo de Carvalho A."/>
            <person name="Caspi A."/>
            <person name="Castrezana S."/>
            <person name="Celniker S.E."/>
            <person name="Chang J.L."/>
            <person name="Chapple C."/>
            <person name="Chatterji S."/>
            <person name="Chinwalla A."/>
            <person name="Civetta A."/>
            <person name="Clifton S.W."/>
            <person name="Comeron J.M."/>
            <person name="Costello J.C."/>
            <person name="Coyne J.A."/>
            <person name="Daub J."/>
            <person name="David R.G."/>
            <person name="Delcher A.L."/>
            <person name="Delehaunty K."/>
            <person name="Do C.B."/>
            <person name="Ebling H."/>
            <person name="Edwards K."/>
            <person name="Eickbush T."/>
            <person name="Evans J.D."/>
            <person name="Filipski A."/>
            <person name="Findeiss S."/>
            <person name="Freyhult E."/>
            <person name="Fulton L."/>
            <person name="Fulton R."/>
            <person name="Garcia A.C."/>
            <person name="Gardiner A."/>
            <person name="Garfield D.A."/>
            <person name="Garvin B.E."/>
            <person name="Gibson G."/>
            <person name="Gilbert D."/>
            <person name="Gnerre S."/>
            <person name="Godfrey J."/>
            <person name="Good R."/>
            <person name="Gotea V."/>
            <person name="Gravely B."/>
            <person name="Greenberg A.J."/>
            <person name="Griffiths-Jones S."/>
            <person name="Gross S."/>
            <person name="Guigo R."/>
            <person name="Gustafson E.A."/>
            <person name="Haerty W."/>
            <person name="Hahn M.W."/>
            <person name="Halligan D.L."/>
            <person name="Halpern A.L."/>
            <person name="Halter G.M."/>
            <person name="Han M.V."/>
            <person name="Heger A."/>
            <person name="Hillier L."/>
            <person name="Hinrichs A.S."/>
            <person name="Holmes I."/>
            <person name="Hoskins R.A."/>
            <person name="Hubisz M.J."/>
            <person name="Hultmark D."/>
            <person name="Huntley M.A."/>
            <person name="Jaffe D.B."/>
            <person name="Jagadeeshan S."/>
            <person name="Jeck W.R."/>
            <person name="Johnson J."/>
            <person name="Jones C.D."/>
            <person name="Jordan W.C."/>
            <person name="Karpen G.H."/>
            <person name="Kataoka E."/>
            <person name="Keightley P.D."/>
            <person name="Kheradpour P."/>
            <person name="Kirkness E.F."/>
            <person name="Koerich L.B."/>
            <person name="Kristiansen K."/>
            <person name="Kudrna D."/>
            <person name="Kulathinal R.J."/>
            <person name="Kumar S."/>
            <person name="Kwok R."/>
            <person name="Lander E."/>
            <person name="Langley C.H."/>
            <person name="Lapoint R."/>
            <person name="Lazzaro B.P."/>
            <person name="Lee S.J."/>
            <person name="Levesque L."/>
            <person name="Li R."/>
            <person name="Lin C.F."/>
            <person name="Lin M.F."/>
            <person name="Lindblad-Toh K."/>
            <person name="Llopart A."/>
            <person name="Long M."/>
            <person name="Low L."/>
            <person name="Lozovsky E."/>
            <person name="Lu J."/>
            <person name="Luo M."/>
            <person name="Machado C.A."/>
            <person name="Makalowski W."/>
            <person name="Marzo M."/>
            <person name="Matsuda M."/>
            <person name="Matzkin L."/>
            <person name="McAllister B."/>
            <person name="McBride C.S."/>
            <person name="McKernan B."/>
            <person name="McKernan K."/>
            <person name="Mendez-Lago M."/>
            <person name="Minx P."/>
            <person name="Mollenhauer M.U."/>
            <person name="Montooth K."/>
            <person name="Mount S.M."/>
            <person name="Mu X."/>
            <person name="Myers E."/>
            <person name="Negre B."/>
            <person name="Newfeld S."/>
            <person name="Nielsen R."/>
            <person name="Noor M.A."/>
            <person name="O'Grady P."/>
            <person name="Pachter L."/>
            <person name="Papaceit M."/>
            <person name="Parisi M.J."/>
            <person name="Parisi M."/>
            <person name="Parts L."/>
            <person name="Pedersen J.S."/>
            <person name="Pesole G."/>
            <person name="Phillippy A.M."/>
            <person name="Ponting C.P."/>
            <person name="Pop M."/>
            <person name="Porcelli D."/>
            <person name="Powell J.R."/>
            <person name="Prohaska S."/>
            <person name="Pruitt K."/>
            <person name="Puig M."/>
            <person name="Quesneville H."/>
            <person name="Ram K.R."/>
            <person name="Rand D."/>
            <person name="Rasmussen M.D."/>
            <person name="Reed L.K."/>
            <person name="Reenan R."/>
            <person name="Reily A."/>
            <person name="Remington K.A."/>
            <person name="Rieger T.T."/>
            <person name="Ritchie M.G."/>
            <person name="Robin C."/>
            <person name="Rogers Y.H."/>
            <person name="Rohde C."/>
            <person name="Rozas J."/>
            <person name="Rubenfield M.J."/>
            <person name="Ruiz A."/>
            <person name="Russo S."/>
            <person name="Salzberg S.L."/>
            <person name="Sanchez-Gracia A."/>
            <person name="Saranga D.J."/>
            <person name="Sato H."/>
            <person name="Schaeffer S.W."/>
            <person name="Schatz M.C."/>
            <person name="Schlenke T."/>
            <person name="Schwartz R."/>
            <person name="Segarra C."/>
            <person name="Singh R.S."/>
            <person name="Sirot L."/>
            <person name="Sirota M."/>
            <person name="Sisneros N.B."/>
            <person name="Smith C.D."/>
            <person name="Smith T.F."/>
            <person name="Spieth J."/>
            <person name="Stage D.E."/>
            <person name="Stark A."/>
            <person name="Stephan W."/>
            <person name="Strausberg R.L."/>
            <person name="Strempel S."/>
            <person name="Sturgill D."/>
            <person name="Sutton G."/>
            <person name="Sutton G.G."/>
            <person name="Tao W."/>
            <person name="Teichmann S."/>
            <person name="Tobari Y.N."/>
            <person name="Tomimura Y."/>
            <person name="Tsolas J.M."/>
            <person name="Valente V.L."/>
            <person name="Venter E."/>
            <person name="Venter J.C."/>
            <person name="Vicario S."/>
            <person name="Vieira F.G."/>
            <person name="Vilella A.J."/>
            <person name="Villasante A."/>
            <person name="Walenz B."/>
            <person name="Wang J."/>
            <person name="Wasserman M."/>
            <person name="Watts T."/>
            <person name="Wilson D."/>
            <person name="Wilson R.K."/>
            <person name="Wing R.A."/>
            <person name="Wolfner M.F."/>
            <person name="Wong A."/>
            <person name="Wong G.K."/>
            <person name="Wu C.I."/>
            <person name="Wu G."/>
            <person name="Yamamoto D."/>
            <person name="Yang H.P."/>
            <person name="Yang S.P."/>
            <person name="Yorke J.A."/>
            <person name="Yoshida K."/>
            <person name="Zdobnov E."/>
            <person name="Zhang P."/>
            <person name="Zhang Y."/>
            <person name="Zimin A.V."/>
            <person name="Baldwin J."/>
            <person name="Abdouelleil A."/>
            <person name="Abdulkadir J."/>
            <person name="Abebe A."/>
            <person name="Abera B."/>
            <person name="Abreu J."/>
            <person name="Acer S.C."/>
            <person name="Aftuck L."/>
            <person name="Alexander A."/>
            <person name="An P."/>
            <person name="Anderson E."/>
            <person name="Anderson S."/>
            <person name="Arachi H."/>
            <person name="Azer M."/>
            <person name="Bachantsang P."/>
            <person name="Barry A."/>
            <person name="Bayul T."/>
            <person name="Berlin A."/>
            <person name="Bessette D."/>
            <person name="Bloom T."/>
            <person name="Blye J."/>
            <person name="Boguslavskiy L."/>
            <person name="Bonnet C."/>
            <person name="Boukhgalter B."/>
            <person name="Bourzgui I."/>
            <person name="Brown A."/>
            <person name="Cahill P."/>
            <person name="Channer S."/>
            <person name="Cheshatsang Y."/>
            <person name="Chuda L."/>
            <person name="Citroen M."/>
            <person name="Collymore A."/>
            <person name="Cooke P."/>
            <person name="Costello M."/>
            <person name="D'Aco K."/>
            <person name="Daza R."/>
            <person name="De Haan G."/>
            <person name="DeGray S."/>
            <person name="DeMaso C."/>
            <person name="Dhargay N."/>
            <person name="Dooley K."/>
            <person name="Dooley E."/>
            <person name="Doricent M."/>
            <person name="Dorje P."/>
            <person name="Dorjee K."/>
            <person name="Dupes A."/>
            <person name="Elong R."/>
            <person name="Falk J."/>
            <person name="Farina A."/>
            <person name="Faro S."/>
            <person name="Ferguson D."/>
            <person name="Fisher S."/>
            <person name="Foley C.D."/>
            <person name="Franke A."/>
            <person name="Friedrich D."/>
            <person name="Gadbois L."/>
            <person name="Gearin G."/>
            <person name="Gearin C.R."/>
            <person name="Giannoukos G."/>
            <person name="Goode T."/>
            <person name="Graham J."/>
            <person name="Grandbois E."/>
            <person name="Grewal S."/>
            <person name="Gyaltsen K."/>
            <person name="Hafez N."/>
            <person name="Hagos B."/>
            <person name="Hall J."/>
            <person name="Henson C."/>
            <person name="Hollinger A."/>
            <person name="Honan T."/>
            <person name="Huard M.D."/>
            <person name="Hughes L."/>
            <person name="Hurhula B."/>
            <person name="Husby M.E."/>
            <person name="Kamat A."/>
            <person name="Kanga B."/>
            <person name="Kashin S."/>
            <person name="Khazanovich D."/>
            <person name="Kisner P."/>
            <person name="Lance K."/>
            <person name="Lara M."/>
            <person name="Lee W."/>
            <person name="Lennon N."/>
            <person name="Letendre F."/>
            <person name="LeVine R."/>
            <person name="Lipovsky A."/>
            <person name="Liu X."/>
            <person name="Liu J."/>
            <person name="Liu S."/>
            <person name="Lokyitsang T."/>
            <person name="Lokyitsang Y."/>
            <person name="Lubonja R."/>
            <person name="Lui A."/>
            <person name="MacDonald P."/>
            <person name="Magnisalis V."/>
            <person name="Maru K."/>
            <person name="Matthews C."/>
            <person name="McCusker W."/>
            <person name="McDonough S."/>
            <person name="Mehta T."/>
            <person name="Meldrim J."/>
            <person name="Meneus L."/>
            <person name="Mihai O."/>
            <person name="Mihalev A."/>
            <person name="Mihova T."/>
            <person name="Mittelman R."/>
            <person name="Mlenga V."/>
            <person name="Montmayeur A."/>
            <person name="Mulrain L."/>
            <person name="Navidi A."/>
            <person name="Naylor J."/>
            <person name="Negash T."/>
            <person name="Nguyen T."/>
            <person name="Nguyen N."/>
            <person name="Nicol R."/>
            <person name="Norbu C."/>
            <person name="Norbu N."/>
            <person name="Novod N."/>
            <person name="O'Neill B."/>
            <person name="Osman S."/>
            <person name="Markiewicz E."/>
            <person name="Oyono O.L."/>
            <person name="Patti C."/>
            <person name="Phunkhang P."/>
            <person name="Pierre F."/>
            <person name="Priest M."/>
            <person name="Raghuraman S."/>
            <person name="Rege F."/>
            <person name="Reyes R."/>
            <person name="Rise C."/>
            <person name="Rogov P."/>
            <person name="Ross K."/>
            <person name="Ryan E."/>
            <person name="Settipalli S."/>
            <person name="Shea T."/>
            <person name="Sherpa N."/>
            <person name="Shi L."/>
            <person name="Shih D."/>
            <person name="Sparrow T."/>
            <person name="Spaulding J."/>
            <person name="Stalker J."/>
            <person name="Stange-Thomann N."/>
            <person name="Stavropoulos S."/>
            <person name="Stone C."/>
            <person name="Strader C."/>
            <person name="Tesfaye S."/>
            <person name="Thomson T."/>
            <person name="Thoulutsang Y."/>
            <person name="Thoulutsang D."/>
            <person name="Topham K."/>
            <person name="Topping I."/>
            <person name="Tsamla T."/>
            <person name="Vassiliev H."/>
            <person name="Vo A."/>
            <person name="Wangchuk T."/>
            <person name="Wangdi T."/>
            <person name="Weiand M."/>
            <person name="Wilkinson J."/>
            <person name="Wilson A."/>
            <person name="Yadav S."/>
            <person name="Young G."/>
            <person name="Yu Q."/>
            <person name="Zembek L."/>
            <person name="Zhong D."/>
            <person name="Zimmer A."/>
            <person name="Zwirko Z."/>
            <person name="Jaffe D.B."/>
            <person name="Alvarez P."/>
            <person name="Brockman W."/>
            <person name="Butler J."/>
            <person name="Chin C."/>
            <person name="Gnerre S."/>
            <person name="Grabherr M."/>
            <person name="Kleber M."/>
            <person name="Mauceli E."/>
            <person name="MacCallum I."/>
        </authorList>
    </citation>
    <scope>NUCLEOTIDE SEQUENCE [LARGE SCALE GENOMIC DNA]</scope>
    <source>
        <strain evidence="10">Tucson 14024-0371.13</strain>
    </source>
</reference>
<evidence type="ECO:0000313" key="9">
    <source>
        <dbReference type="EMBL" id="KPU80217.1"/>
    </source>
</evidence>
<dbReference type="Pfam" id="PF00300">
    <property type="entry name" value="His_Phos_1"/>
    <property type="match status" value="2"/>
</dbReference>
<keyword evidence="3 8" id="KW-0324">Glycolysis</keyword>
<dbReference type="InterPro" id="IPR005952">
    <property type="entry name" value="Phosphogly_mut1"/>
</dbReference>
<dbReference type="SMART" id="SM00855">
    <property type="entry name" value="PGAM"/>
    <property type="match status" value="1"/>
</dbReference>
<gene>
    <name evidence="9" type="primary">Dana\GF18444</name>
    <name evidence="9" type="synonym">dana_GLEANR_19700</name>
    <name evidence="9" type="ORF">GF18444</name>
</gene>
<dbReference type="GO" id="GO:0016791">
    <property type="term" value="F:phosphatase activity"/>
    <property type="evidence" value="ECO:0007669"/>
    <property type="project" value="UniProtKB-ARBA"/>
</dbReference>
<feature type="active site" description="Tele-phosphohistidine intermediate" evidence="5">
    <location>
        <position position="65"/>
    </location>
</feature>